<protein>
    <submittedName>
        <fullName evidence="1">Uncharacterized protein</fullName>
    </submittedName>
</protein>
<dbReference type="KEGG" id="loa:LOAG_15542"/>
<dbReference type="OMA" id="MESILKW"/>
<accession>A0A1S0TFG4</accession>
<dbReference type="EMBL" id="JH712432">
    <property type="protein sequence ID" value="EFO12989.2"/>
    <property type="molecule type" value="Genomic_DNA"/>
</dbReference>
<gene>
    <name evidence="1" type="ORF">LOAG_15542</name>
</gene>
<dbReference type="RefSeq" id="XP_020300933.1">
    <property type="nucleotide sequence ID" value="XM_020448955.1"/>
</dbReference>
<reference evidence="1" key="1">
    <citation type="submission" date="2012-04" db="EMBL/GenBank/DDBJ databases">
        <title>The Genome Sequence of Loa loa.</title>
        <authorList>
            <consortium name="The Broad Institute Genome Sequencing Platform"/>
            <consortium name="Broad Institute Genome Sequencing Center for Infectious Disease"/>
            <person name="Nutman T.B."/>
            <person name="Fink D.L."/>
            <person name="Russ C."/>
            <person name="Young S."/>
            <person name="Zeng Q."/>
            <person name="Gargeya S."/>
            <person name="Alvarado L."/>
            <person name="Berlin A."/>
            <person name="Chapman S.B."/>
            <person name="Chen Z."/>
            <person name="Freedman E."/>
            <person name="Gellesch M."/>
            <person name="Goldberg J."/>
            <person name="Griggs A."/>
            <person name="Gujja S."/>
            <person name="Heilman E.R."/>
            <person name="Heiman D."/>
            <person name="Howarth C."/>
            <person name="Mehta T."/>
            <person name="Neiman D."/>
            <person name="Pearson M."/>
            <person name="Roberts A."/>
            <person name="Saif S."/>
            <person name="Shea T."/>
            <person name="Shenoy N."/>
            <person name="Sisk P."/>
            <person name="Stolte C."/>
            <person name="Sykes S."/>
            <person name="White J."/>
            <person name="Yandava C."/>
            <person name="Haas B."/>
            <person name="Henn M.R."/>
            <person name="Nusbaum C."/>
            <person name="Birren B."/>
        </authorList>
    </citation>
    <scope>NUCLEOTIDE SEQUENCE [LARGE SCALE GENOMIC DNA]</scope>
</reference>
<sequence length="246" mass="28774">MITIDSSLDSSSDTIYNEPLSKVPVRKRSALLLQSSFTKNNRKFCWRMVDKKRKNFHIGLASPTISQHSFEFNDLFEFYSEDNKRGQRNSKFKKRRNLLSSLKVSSAVDIKKNFPNAMLKHRRKDLEFDEFIQRKDFNLSENSDRQIKVRGKDEIRSSEPKITLVLEMKLKISDKQVRCSAHSRIGEETVVVTCAGDYGDMESILKWTIDRKVEDGQELWVNDPVVDTSNWDNRRLQMISDVTFRP</sequence>
<dbReference type="AlphaFoldDB" id="A0A1S0TFG4"/>
<name>A0A1S0TFG4_LOALO</name>
<dbReference type="OrthoDB" id="294251at2759"/>
<dbReference type="GeneID" id="9953033"/>
<evidence type="ECO:0000313" key="1">
    <source>
        <dbReference type="EMBL" id="EFO12989.2"/>
    </source>
</evidence>
<dbReference type="CTD" id="9953033"/>
<dbReference type="InParanoid" id="A0A1S0TFG4"/>
<proteinExistence type="predicted"/>
<organism evidence="1">
    <name type="scientific">Loa loa</name>
    <name type="common">Eye worm</name>
    <name type="synonym">Filaria loa</name>
    <dbReference type="NCBI Taxonomy" id="7209"/>
    <lineage>
        <taxon>Eukaryota</taxon>
        <taxon>Metazoa</taxon>
        <taxon>Ecdysozoa</taxon>
        <taxon>Nematoda</taxon>
        <taxon>Chromadorea</taxon>
        <taxon>Rhabditida</taxon>
        <taxon>Spirurina</taxon>
        <taxon>Spiruromorpha</taxon>
        <taxon>Filarioidea</taxon>
        <taxon>Onchocercidae</taxon>
        <taxon>Loa</taxon>
    </lineage>
</organism>